<dbReference type="PRINTS" id="PR00947">
    <property type="entry name" value="CUTICLE"/>
</dbReference>
<feature type="compositionally biased region" description="Gly residues" evidence="3">
    <location>
        <begin position="100"/>
        <end position="117"/>
    </location>
</feature>
<keyword evidence="1 2" id="KW-0193">Cuticle</keyword>
<dbReference type="GO" id="GO:0042302">
    <property type="term" value="F:structural constituent of cuticle"/>
    <property type="evidence" value="ECO:0007669"/>
    <property type="project" value="UniProtKB-UniRule"/>
</dbReference>
<evidence type="ECO:0000313" key="4">
    <source>
        <dbReference type="EMBL" id="KAK7575527.1"/>
    </source>
</evidence>
<dbReference type="PANTHER" id="PTHR12236">
    <property type="entry name" value="STRUCTURAL CONTITUENT OF CUTICLE"/>
    <property type="match status" value="1"/>
</dbReference>
<feature type="compositionally biased region" description="Polar residues" evidence="3">
    <location>
        <begin position="80"/>
        <end position="89"/>
    </location>
</feature>
<dbReference type="Pfam" id="PF00379">
    <property type="entry name" value="Chitin_bind_4"/>
    <property type="match status" value="1"/>
</dbReference>
<feature type="compositionally biased region" description="Gly residues" evidence="3">
    <location>
        <begin position="226"/>
        <end position="257"/>
    </location>
</feature>
<evidence type="ECO:0000256" key="1">
    <source>
        <dbReference type="ARBA" id="ARBA00022460"/>
    </source>
</evidence>
<evidence type="ECO:0000256" key="2">
    <source>
        <dbReference type="PROSITE-ProRule" id="PRU00497"/>
    </source>
</evidence>
<dbReference type="GO" id="GO:0005615">
    <property type="term" value="C:extracellular space"/>
    <property type="evidence" value="ECO:0007669"/>
    <property type="project" value="TreeGrafter"/>
</dbReference>
<feature type="compositionally biased region" description="Pro residues" evidence="3">
    <location>
        <begin position="121"/>
        <end position="131"/>
    </location>
</feature>
<dbReference type="PROSITE" id="PS51155">
    <property type="entry name" value="CHIT_BIND_RR_2"/>
    <property type="match status" value="1"/>
</dbReference>
<protein>
    <recommendedName>
        <fullName evidence="6">Pro-resilin</fullName>
    </recommendedName>
</protein>
<evidence type="ECO:0008006" key="6">
    <source>
        <dbReference type="Google" id="ProtNLM"/>
    </source>
</evidence>
<dbReference type="InterPro" id="IPR051217">
    <property type="entry name" value="Insect_Cuticle_Struc_Prot"/>
</dbReference>
<comment type="caution">
    <text evidence="4">The sequence shown here is derived from an EMBL/GenBank/DDBJ whole genome shotgun (WGS) entry which is preliminary data.</text>
</comment>
<dbReference type="PANTHER" id="PTHR12236:SF79">
    <property type="entry name" value="CUTICULAR PROTEIN 50CB-RELATED"/>
    <property type="match status" value="1"/>
</dbReference>
<dbReference type="InterPro" id="IPR000618">
    <property type="entry name" value="Insect_cuticle"/>
</dbReference>
<keyword evidence="5" id="KW-1185">Reference proteome</keyword>
<feature type="compositionally biased region" description="Polar residues" evidence="3">
    <location>
        <begin position="299"/>
        <end position="310"/>
    </location>
</feature>
<dbReference type="EMBL" id="JBBCAQ010000036">
    <property type="protein sequence ID" value="KAK7575527.1"/>
    <property type="molecule type" value="Genomic_DNA"/>
</dbReference>
<organism evidence="4 5">
    <name type="scientific">Parthenolecanium corni</name>
    <dbReference type="NCBI Taxonomy" id="536013"/>
    <lineage>
        <taxon>Eukaryota</taxon>
        <taxon>Metazoa</taxon>
        <taxon>Ecdysozoa</taxon>
        <taxon>Arthropoda</taxon>
        <taxon>Hexapoda</taxon>
        <taxon>Insecta</taxon>
        <taxon>Pterygota</taxon>
        <taxon>Neoptera</taxon>
        <taxon>Paraneoptera</taxon>
        <taxon>Hemiptera</taxon>
        <taxon>Sternorrhyncha</taxon>
        <taxon>Coccoidea</taxon>
        <taxon>Coccidae</taxon>
        <taxon>Parthenolecanium</taxon>
    </lineage>
</organism>
<dbReference type="GO" id="GO:0031012">
    <property type="term" value="C:extracellular matrix"/>
    <property type="evidence" value="ECO:0007669"/>
    <property type="project" value="TreeGrafter"/>
</dbReference>
<dbReference type="Proteomes" id="UP001367676">
    <property type="component" value="Unassembled WGS sequence"/>
</dbReference>
<dbReference type="PROSITE" id="PS00233">
    <property type="entry name" value="CHIT_BIND_RR_1"/>
    <property type="match status" value="1"/>
</dbReference>
<reference evidence="4 5" key="1">
    <citation type="submission" date="2024-03" db="EMBL/GenBank/DDBJ databases">
        <title>Adaptation during the transition from Ophiocordyceps entomopathogen to insect associate is accompanied by gene loss and intensified selection.</title>
        <authorList>
            <person name="Ward C.M."/>
            <person name="Onetto C.A."/>
            <person name="Borneman A.R."/>
        </authorList>
    </citation>
    <scope>NUCLEOTIDE SEQUENCE [LARGE SCALE GENOMIC DNA]</scope>
    <source>
        <strain evidence="4">AWRI1</strain>
        <tissue evidence="4">Single Adult Female</tissue>
    </source>
</reference>
<feature type="compositionally biased region" description="Basic and acidic residues" evidence="3">
    <location>
        <begin position="175"/>
        <end position="190"/>
    </location>
</feature>
<dbReference type="InterPro" id="IPR031311">
    <property type="entry name" value="CHIT_BIND_RR_consensus"/>
</dbReference>
<feature type="compositionally biased region" description="Low complexity" evidence="3">
    <location>
        <begin position="132"/>
        <end position="144"/>
    </location>
</feature>
<feature type="region of interest" description="Disordered" evidence="3">
    <location>
        <begin position="78"/>
        <end position="310"/>
    </location>
</feature>
<evidence type="ECO:0000256" key="3">
    <source>
        <dbReference type="SAM" id="MobiDB-lite"/>
    </source>
</evidence>
<accession>A0AAN9T608</accession>
<feature type="compositionally biased region" description="Gly residues" evidence="3">
    <location>
        <begin position="281"/>
        <end position="291"/>
    </location>
</feature>
<proteinExistence type="predicted"/>
<feature type="compositionally biased region" description="Basic and acidic residues" evidence="3">
    <location>
        <begin position="146"/>
        <end position="157"/>
    </location>
</feature>
<dbReference type="AlphaFoldDB" id="A0AAN9T608"/>
<evidence type="ECO:0000313" key="5">
    <source>
        <dbReference type="Proteomes" id="UP001367676"/>
    </source>
</evidence>
<sequence>MVIANAIVVAILQPFYARKNYLRSHQGEVIFLRAILLPFLRSYWVLKTKSRQTAHKHNICSFIFFTLINVLKCNGEPPVSSYSAPQKNRPSPAYGPPPNGGQGGAPGGPGSRPGGGSPSPNYGPPPSPDIRPPSGGAPSPGQSPDSRSDSGSEEAKPEPFSFMYEVKDAATGNDFSHKQESDGKTVKGEYKVLLPDGRNQVVTYTADDGGYNAEVKYDGEAQPQPAGGGPNGGGGAAGYPSGGPAGFPSGGSSGYPSGGPKNKPSFELPSKTPSGGSPPSAGGGSFGGYPSGGPSASPQNSYLPPNFSGY</sequence>
<name>A0AAN9T608_9HEMI</name>
<gene>
    <name evidence="4" type="ORF">V9T40_011813</name>
</gene>